<reference evidence="3 4" key="1">
    <citation type="submission" date="2012-08" db="EMBL/GenBank/DDBJ databases">
        <authorList>
            <person name="Gan P.H.P."/>
            <person name="Ikeda K."/>
            <person name="Irieda H."/>
            <person name="Narusaka M."/>
            <person name="O'Connell R.J."/>
            <person name="Narusaka Y."/>
            <person name="Takano Y."/>
            <person name="Kubo Y."/>
            <person name="Shirasu K."/>
        </authorList>
    </citation>
    <scope>NUCLEOTIDE SEQUENCE [LARGE SCALE GENOMIC DNA]</scope>
    <source>
        <strain evidence="3 4">Nara gc5</strain>
    </source>
</reference>
<dbReference type="SMART" id="SM01111">
    <property type="entry name" value="CVNH"/>
    <property type="match status" value="1"/>
</dbReference>
<dbReference type="InterPro" id="IPR011058">
    <property type="entry name" value="Cyanovirin-N"/>
</dbReference>
<proteinExistence type="predicted"/>
<dbReference type="EMBL" id="ANPB02000003">
    <property type="protein sequence ID" value="KAF4487574.1"/>
    <property type="molecule type" value="Genomic_DNA"/>
</dbReference>
<sequence>MIFRDIKVLGHFVVLCSVLNHASGQQQVSQLVQREPSVQPREFLLSCVDWGTLKDAKYNMAAYCRTTTGNWTWSVLDLNHCLVNNNGTLIAQDEGYFFLTADSCSSDNATTSWANYKCSTKAIERSGGNIDHDIDLNGVVGNDNGTLVCGSHAYKGRVLSQEQVHWSKDGIVVS</sequence>
<gene>
    <name evidence="3" type="ORF">CGGC5_v005949</name>
</gene>
<evidence type="ECO:0000313" key="3">
    <source>
        <dbReference type="EMBL" id="KAF4487574.1"/>
    </source>
</evidence>
<evidence type="ECO:0000313" key="4">
    <source>
        <dbReference type="Proteomes" id="UP000011096"/>
    </source>
</evidence>
<dbReference type="Proteomes" id="UP000011096">
    <property type="component" value="Unassembled WGS sequence"/>
</dbReference>
<dbReference type="RefSeq" id="XP_066009254.1">
    <property type="nucleotide sequence ID" value="XM_066151614.1"/>
</dbReference>
<feature type="chain" id="PRO_5029468319" description="Cyanovirin-N domain-containing protein" evidence="1">
    <location>
        <begin position="25"/>
        <end position="174"/>
    </location>
</feature>
<feature type="domain" description="Cyanovirin-N" evidence="2">
    <location>
        <begin position="42"/>
        <end position="149"/>
    </location>
</feature>
<dbReference type="InterPro" id="IPR036673">
    <property type="entry name" value="Cyanovirin-N_sf"/>
</dbReference>
<keyword evidence="1" id="KW-0732">Signal</keyword>
<protein>
    <recommendedName>
        <fullName evidence="2">Cyanovirin-N domain-containing protein</fullName>
    </recommendedName>
</protein>
<dbReference type="SUPFAM" id="SSF51322">
    <property type="entry name" value="Cyanovirin-N"/>
    <property type="match status" value="1"/>
</dbReference>
<dbReference type="GeneID" id="90979881"/>
<evidence type="ECO:0000259" key="2">
    <source>
        <dbReference type="SMART" id="SM01111"/>
    </source>
</evidence>
<dbReference type="Pfam" id="PF08881">
    <property type="entry name" value="CVNH"/>
    <property type="match status" value="1"/>
</dbReference>
<comment type="caution">
    <text evidence="3">The sequence shown here is derived from an EMBL/GenBank/DDBJ whole genome shotgun (WGS) entry which is preliminary data.</text>
</comment>
<dbReference type="AlphaFoldDB" id="A0A7J6JDK9"/>
<reference evidence="3 4" key="2">
    <citation type="submission" date="2020-04" db="EMBL/GenBank/DDBJ databases">
        <title>Genome sequencing and assembly of multiple isolates from the Colletotrichum gloeosporioides species complex.</title>
        <authorList>
            <person name="Gan P."/>
            <person name="Shirasu K."/>
        </authorList>
    </citation>
    <scope>NUCLEOTIDE SEQUENCE [LARGE SCALE GENOMIC DNA]</scope>
    <source>
        <strain evidence="3 4">Nara gc5</strain>
    </source>
</reference>
<dbReference type="InParanoid" id="A0A7J6JDK9"/>
<dbReference type="Gene3D" id="2.30.60.10">
    <property type="entry name" value="Cyanovirin-N"/>
    <property type="match status" value="1"/>
</dbReference>
<dbReference type="OrthoDB" id="4672515at2759"/>
<organism evidence="3 4">
    <name type="scientific">Colletotrichum fructicola (strain Nara gc5)</name>
    <name type="common">Anthracnose fungus</name>
    <name type="synonym">Colletotrichum gloeosporioides (strain Nara gc5)</name>
    <dbReference type="NCBI Taxonomy" id="1213859"/>
    <lineage>
        <taxon>Eukaryota</taxon>
        <taxon>Fungi</taxon>
        <taxon>Dikarya</taxon>
        <taxon>Ascomycota</taxon>
        <taxon>Pezizomycotina</taxon>
        <taxon>Sordariomycetes</taxon>
        <taxon>Hypocreomycetidae</taxon>
        <taxon>Glomerellales</taxon>
        <taxon>Glomerellaceae</taxon>
        <taxon>Colletotrichum</taxon>
        <taxon>Colletotrichum gloeosporioides species complex</taxon>
    </lineage>
</organism>
<keyword evidence="4" id="KW-1185">Reference proteome</keyword>
<evidence type="ECO:0000256" key="1">
    <source>
        <dbReference type="SAM" id="SignalP"/>
    </source>
</evidence>
<name>A0A7J6JDK9_COLFN</name>
<accession>A0A7J6JDK9</accession>
<feature type="signal peptide" evidence="1">
    <location>
        <begin position="1"/>
        <end position="24"/>
    </location>
</feature>